<keyword evidence="3" id="KW-0597">Phosphoprotein</keyword>
<protein>
    <recommendedName>
        <fullName evidence="2">histidine kinase</fullName>
        <ecNumber evidence="2">2.7.13.3</ecNumber>
    </recommendedName>
</protein>
<dbReference type="SUPFAM" id="SSF55781">
    <property type="entry name" value="GAF domain-like"/>
    <property type="match status" value="1"/>
</dbReference>
<dbReference type="PROSITE" id="PS50109">
    <property type="entry name" value="HIS_KIN"/>
    <property type="match status" value="1"/>
</dbReference>
<dbReference type="InterPro" id="IPR005467">
    <property type="entry name" value="His_kinase_dom"/>
</dbReference>
<dbReference type="AlphaFoldDB" id="A0AAI8QDB1"/>
<dbReference type="Gene3D" id="3.30.565.10">
    <property type="entry name" value="Histidine kinase-like ATPase, C-terminal domain"/>
    <property type="match status" value="1"/>
</dbReference>
<sequence>MHEGRQASQESLDTSSAPLSRNELHYRLRQQSLLGEFGRTAMQTRDLREILQRATELCAIGLDAPFVKVLEYEPDEKRLMVRAGVGWAPGTIDVVSLAADIGSPAGYAYQTGTPVISNHLEADTRFRTPKLLADHGIRRAINVLIEKGGEGKAFFGVLEVDSADPGQFDQDDVHFLTGFAGLLGVAIERQQADAKLQEALKHQALLTREMSHRVKNSLASVVGLLRVQARSAQSQDVTNALQDASLRVSTIAEVHDHLWRSSHIGYVELADFMTELCKKLQGNTGGHTLHCRADPMLLAADHAIPLGLLINELVTNAVKYAYPEGGGDIEVSAREIDGHLHVEVSDHGVGLPEGFDIDQPRASLGFKVVTGMVRQLQGHLTLLKDRPGTHFLLDLPILSQPPGPAGG</sequence>
<evidence type="ECO:0000313" key="9">
    <source>
        <dbReference type="EMBL" id="BAL78202.1"/>
    </source>
</evidence>
<keyword evidence="6 9" id="KW-0418">Kinase</keyword>
<dbReference type="SUPFAM" id="SSF55874">
    <property type="entry name" value="ATPase domain of HSP90 chaperone/DNA topoisomerase II/histidine kinase"/>
    <property type="match status" value="1"/>
</dbReference>
<dbReference type="KEGG" id="brs:S23_50080"/>
<accession>A0AAI8QDB1</accession>
<dbReference type="GO" id="GO:0005524">
    <property type="term" value="F:ATP binding"/>
    <property type="evidence" value="ECO:0007669"/>
    <property type="project" value="UniProtKB-KW"/>
</dbReference>
<comment type="catalytic activity">
    <reaction evidence="1">
        <text>ATP + protein L-histidine = ADP + protein N-phospho-L-histidine.</text>
        <dbReference type="EC" id="2.7.13.3"/>
    </reaction>
</comment>
<evidence type="ECO:0000256" key="1">
    <source>
        <dbReference type="ARBA" id="ARBA00000085"/>
    </source>
</evidence>
<reference evidence="9 10" key="1">
    <citation type="journal article" date="2012" name="Microbes Environ.">
        <title>Complete genome sequence of Bradyrhizobium sp. S23321: insights into symbiosis evolution in soil oligotrophs.</title>
        <authorList>
            <person name="Okubo T."/>
            <person name="Tsukui T."/>
            <person name="Maita H."/>
            <person name="Okamoto S."/>
            <person name="Oshima K."/>
            <person name="Fujisawa T."/>
            <person name="Saito A."/>
            <person name="Futamata H."/>
            <person name="Hattori R."/>
            <person name="Shimomura Y."/>
            <person name="Haruta S."/>
            <person name="Morimoto S."/>
            <person name="Wang Y."/>
            <person name="Sakai Y."/>
            <person name="Hattori M."/>
            <person name="Aizawa S."/>
            <person name="Nagashima K.V.P."/>
            <person name="Masuda S."/>
            <person name="Hattori T."/>
            <person name="Yamashita A."/>
            <person name="Bao Z."/>
            <person name="Hayatsu M."/>
            <person name="Kajiya-Kanegae H."/>
            <person name="Yoshinaga I."/>
            <person name="Sakamoto K."/>
            <person name="Toyota K."/>
            <person name="Nakao M."/>
            <person name="Kohara M."/>
            <person name="Anda M."/>
            <person name="Niwa R."/>
            <person name="Jung-Hwan P."/>
            <person name="Sameshima-Saito R."/>
            <person name="Tokuda S."/>
            <person name="Yamamoto S."/>
            <person name="Yamamoto S."/>
            <person name="Yokoyama T."/>
            <person name="Akutsu T."/>
            <person name="Nakamura Y."/>
            <person name="Nakahira-Yanaka Y."/>
            <person name="Takada Hoshino Y."/>
            <person name="Hirakawa H."/>
            <person name="Mitsui H."/>
            <person name="Terasawa K."/>
            <person name="Itakura M."/>
            <person name="Sato S."/>
            <person name="Ikeda-Ohtsubo W."/>
            <person name="Sakakura N."/>
            <person name="Kaminuma E."/>
            <person name="Minamisawa K."/>
        </authorList>
    </citation>
    <scope>NUCLEOTIDE SEQUENCE [LARGE SCALE GENOMIC DNA]</scope>
    <source>
        <strain evidence="9 10">S23321</strain>
    </source>
</reference>
<keyword evidence="10" id="KW-1185">Reference proteome</keyword>
<dbReference type="InterPro" id="IPR036890">
    <property type="entry name" value="HATPase_C_sf"/>
</dbReference>
<dbReference type="PANTHER" id="PTHR41523">
    <property type="entry name" value="TWO-COMPONENT SYSTEM SENSOR PROTEIN"/>
    <property type="match status" value="1"/>
</dbReference>
<keyword evidence="5" id="KW-0547">Nucleotide-binding</keyword>
<dbReference type="Pfam" id="PF13185">
    <property type="entry name" value="GAF_2"/>
    <property type="match status" value="1"/>
</dbReference>
<dbReference type="GO" id="GO:0004673">
    <property type="term" value="F:protein histidine kinase activity"/>
    <property type="evidence" value="ECO:0007669"/>
    <property type="project" value="UniProtKB-EC"/>
</dbReference>
<evidence type="ECO:0000256" key="6">
    <source>
        <dbReference type="ARBA" id="ARBA00022777"/>
    </source>
</evidence>
<dbReference type="PANTHER" id="PTHR41523:SF8">
    <property type="entry name" value="ETHYLENE RESPONSE SENSOR PROTEIN"/>
    <property type="match status" value="1"/>
</dbReference>
<feature type="domain" description="Histidine kinase" evidence="8">
    <location>
        <begin position="209"/>
        <end position="399"/>
    </location>
</feature>
<dbReference type="InterPro" id="IPR003594">
    <property type="entry name" value="HATPase_dom"/>
</dbReference>
<dbReference type="Proteomes" id="UP000007886">
    <property type="component" value="Chromosome"/>
</dbReference>
<dbReference type="InterPro" id="IPR003018">
    <property type="entry name" value="GAF"/>
</dbReference>
<dbReference type="SMART" id="SM00387">
    <property type="entry name" value="HATPase_c"/>
    <property type="match status" value="1"/>
</dbReference>
<dbReference type="Pfam" id="PF07568">
    <property type="entry name" value="HisKA_2"/>
    <property type="match status" value="1"/>
</dbReference>
<dbReference type="RefSeq" id="WP_015687478.1">
    <property type="nucleotide sequence ID" value="NC_017082.1"/>
</dbReference>
<evidence type="ECO:0000256" key="2">
    <source>
        <dbReference type="ARBA" id="ARBA00012438"/>
    </source>
</evidence>
<dbReference type="EC" id="2.7.13.3" evidence="2"/>
<dbReference type="Pfam" id="PF02518">
    <property type="entry name" value="HATPase_c"/>
    <property type="match status" value="1"/>
</dbReference>
<keyword evidence="4" id="KW-0808">Transferase</keyword>
<evidence type="ECO:0000259" key="8">
    <source>
        <dbReference type="PROSITE" id="PS50109"/>
    </source>
</evidence>
<evidence type="ECO:0000256" key="7">
    <source>
        <dbReference type="ARBA" id="ARBA00022840"/>
    </source>
</evidence>
<dbReference type="EMBL" id="AP012279">
    <property type="protein sequence ID" value="BAL78202.1"/>
    <property type="molecule type" value="Genomic_DNA"/>
</dbReference>
<name>A0AAI8QDB1_9BRAD</name>
<evidence type="ECO:0000256" key="3">
    <source>
        <dbReference type="ARBA" id="ARBA00022553"/>
    </source>
</evidence>
<gene>
    <name evidence="9" type="ORF">S23_50080</name>
</gene>
<dbReference type="InterPro" id="IPR029016">
    <property type="entry name" value="GAF-like_dom_sf"/>
</dbReference>
<evidence type="ECO:0000313" key="10">
    <source>
        <dbReference type="Proteomes" id="UP000007886"/>
    </source>
</evidence>
<dbReference type="SMART" id="SM00065">
    <property type="entry name" value="GAF"/>
    <property type="match status" value="1"/>
</dbReference>
<evidence type="ECO:0000256" key="4">
    <source>
        <dbReference type="ARBA" id="ARBA00022679"/>
    </source>
</evidence>
<proteinExistence type="predicted"/>
<dbReference type="InterPro" id="IPR011495">
    <property type="entry name" value="Sig_transdc_His_kin_sub2_dim/P"/>
</dbReference>
<dbReference type="Gene3D" id="3.30.450.40">
    <property type="match status" value="1"/>
</dbReference>
<evidence type="ECO:0000256" key="5">
    <source>
        <dbReference type="ARBA" id="ARBA00022741"/>
    </source>
</evidence>
<keyword evidence="7" id="KW-0067">ATP-binding</keyword>
<organism evidence="9 10">
    <name type="scientific">Bradyrhizobium cosmicum</name>
    <dbReference type="NCBI Taxonomy" id="1404864"/>
    <lineage>
        <taxon>Bacteria</taxon>
        <taxon>Pseudomonadati</taxon>
        <taxon>Pseudomonadota</taxon>
        <taxon>Alphaproteobacteria</taxon>
        <taxon>Hyphomicrobiales</taxon>
        <taxon>Nitrobacteraceae</taxon>
        <taxon>Bradyrhizobium</taxon>
    </lineage>
</organism>